<gene>
    <name evidence="3" type="ORF">GCM10023175_21770</name>
</gene>
<dbReference type="SUPFAM" id="SSF50249">
    <property type="entry name" value="Nucleic acid-binding proteins"/>
    <property type="match status" value="1"/>
</dbReference>
<sequence length="156" mass="17127">MTDAALHDPIDPVPASRSAAPTWFDADGGRLLGQTCDACRSVFFPPTLDFCGNPSCEGETFTVQPMSSCGTVWSWTTNHYKPPAPYVSEEPFAPYTVLAVELATEGMVVLGQLSPESDPVEVGDTVEIRTETLLEDENGTQLVWRWMRTVNQEDAR</sequence>
<protein>
    <submittedName>
        <fullName evidence="3">Zinc ribbon domain-containing protein</fullName>
    </submittedName>
</protein>
<feature type="domain" description="ChsH2 C-terminal OB-fold" evidence="1">
    <location>
        <begin position="64"/>
        <end position="130"/>
    </location>
</feature>
<feature type="domain" description="ChsH2 rubredoxin-like zinc ribbon" evidence="2">
    <location>
        <begin position="29"/>
        <end position="61"/>
    </location>
</feature>
<dbReference type="InterPro" id="IPR052513">
    <property type="entry name" value="Thioester_dehydratase-like"/>
</dbReference>
<name>A0ABP8RQF7_9PSEU</name>
<evidence type="ECO:0000259" key="1">
    <source>
        <dbReference type="Pfam" id="PF01796"/>
    </source>
</evidence>
<reference evidence="4" key="1">
    <citation type="journal article" date="2019" name="Int. J. Syst. Evol. Microbiol.">
        <title>The Global Catalogue of Microorganisms (GCM) 10K type strain sequencing project: providing services to taxonomists for standard genome sequencing and annotation.</title>
        <authorList>
            <consortium name="The Broad Institute Genomics Platform"/>
            <consortium name="The Broad Institute Genome Sequencing Center for Infectious Disease"/>
            <person name="Wu L."/>
            <person name="Ma J."/>
        </authorList>
    </citation>
    <scope>NUCLEOTIDE SEQUENCE [LARGE SCALE GENOMIC DNA]</scope>
    <source>
        <strain evidence="4">JCM 17906</strain>
    </source>
</reference>
<evidence type="ECO:0000313" key="3">
    <source>
        <dbReference type="EMBL" id="GAA4544131.1"/>
    </source>
</evidence>
<dbReference type="InterPro" id="IPR012340">
    <property type="entry name" value="NA-bd_OB-fold"/>
</dbReference>
<keyword evidence="4" id="KW-1185">Reference proteome</keyword>
<dbReference type="Pfam" id="PF12172">
    <property type="entry name" value="zf-ChsH2"/>
    <property type="match status" value="1"/>
</dbReference>
<accession>A0ABP8RQF7</accession>
<dbReference type="InterPro" id="IPR002878">
    <property type="entry name" value="ChsH2_C"/>
</dbReference>
<dbReference type="PANTHER" id="PTHR34075">
    <property type="entry name" value="BLR3430 PROTEIN"/>
    <property type="match status" value="1"/>
</dbReference>
<dbReference type="EMBL" id="BAABGT010000029">
    <property type="protein sequence ID" value="GAA4544131.1"/>
    <property type="molecule type" value="Genomic_DNA"/>
</dbReference>
<proteinExistence type="predicted"/>
<dbReference type="Proteomes" id="UP001501598">
    <property type="component" value="Unassembled WGS sequence"/>
</dbReference>
<dbReference type="PANTHER" id="PTHR34075:SF5">
    <property type="entry name" value="BLR3430 PROTEIN"/>
    <property type="match status" value="1"/>
</dbReference>
<dbReference type="InterPro" id="IPR022002">
    <property type="entry name" value="ChsH2_Znr"/>
</dbReference>
<evidence type="ECO:0000313" key="4">
    <source>
        <dbReference type="Proteomes" id="UP001501598"/>
    </source>
</evidence>
<dbReference type="RefSeq" id="WP_345415476.1">
    <property type="nucleotide sequence ID" value="NZ_BAABGT010000029.1"/>
</dbReference>
<dbReference type="Pfam" id="PF01796">
    <property type="entry name" value="OB_ChsH2_C"/>
    <property type="match status" value="1"/>
</dbReference>
<evidence type="ECO:0000259" key="2">
    <source>
        <dbReference type="Pfam" id="PF12172"/>
    </source>
</evidence>
<organism evidence="3 4">
    <name type="scientific">Pseudonocardia xishanensis</name>
    <dbReference type="NCBI Taxonomy" id="630995"/>
    <lineage>
        <taxon>Bacteria</taxon>
        <taxon>Bacillati</taxon>
        <taxon>Actinomycetota</taxon>
        <taxon>Actinomycetes</taxon>
        <taxon>Pseudonocardiales</taxon>
        <taxon>Pseudonocardiaceae</taxon>
        <taxon>Pseudonocardia</taxon>
    </lineage>
</organism>
<comment type="caution">
    <text evidence="3">The sequence shown here is derived from an EMBL/GenBank/DDBJ whole genome shotgun (WGS) entry which is preliminary data.</text>
</comment>